<dbReference type="Pfam" id="PF10099">
    <property type="entry name" value="RskA_C"/>
    <property type="match status" value="1"/>
</dbReference>
<dbReference type="RefSeq" id="WP_378039323.1">
    <property type="nucleotide sequence ID" value="NZ_JBHSIV010000054.1"/>
</dbReference>
<evidence type="ECO:0000259" key="13">
    <source>
        <dbReference type="Pfam" id="PF10099"/>
    </source>
</evidence>
<dbReference type="InterPro" id="IPR051474">
    <property type="entry name" value="Anti-sigma-K/W_factor"/>
</dbReference>
<evidence type="ECO:0000256" key="7">
    <source>
        <dbReference type="ARBA" id="ARBA00023136"/>
    </source>
</evidence>
<name>A0ABV9YVW9_9PSEU</name>
<protein>
    <recommendedName>
        <fullName evidence="10">Regulator of SigK</fullName>
    </recommendedName>
    <alternativeName>
        <fullName evidence="9">Sigma-K anti-sigma factor RskA</fullName>
    </alternativeName>
</protein>
<evidence type="ECO:0000313" key="14">
    <source>
        <dbReference type="EMBL" id="MFC5066006.1"/>
    </source>
</evidence>
<keyword evidence="3" id="KW-1003">Cell membrane</keyword>
<keyword evidence="8" id="KW-0804">Transcription</keyword>
<accession>A0ABV9YVW9</accession>
<keyword evidence="4 12" id="KW-0812">Transmembrane</keyword>
<keyword evidence="5 12" id="KW-1133">Transmembrane helix</keyword>
<sequence>MKASPDGHPELAVAWVLHSLEPDEDAEFGDHLGDCPACLQIVAETEEVTALMGTAPAPAEPPASLRSRILEAAGSEGVSSEGARSDRVSDGTSQTSDVSQAPRSDDGVVVPMRRRWVRRATAGIAVAAAAALVVVIGGLVNANRDLADERDAAAARAEQSGRVVQVLDAASRSGTPHAVLATPDGGFVGLVVERGTGPELLAAGLAPNDADHTYVLWGLEGETPVGLGTFDMSGSGPVTTSVPSTSAGTRFAGFAVSYEPGRTVPATPTQVVASGQLTG</sequence>
<comment type="caution">
    <text evidence="14">The sequence shown here is derived from an EMBL/GenBank/DDBJ whole genome shotgun (WGS) entry which is preliminary data.</text>
</comment>
<evidence type="ECO:0000256" key="5">
    <source>
        <dbReference type="ARBA" id="ARBA00022989"/>
    </source>
</evidence>
<evidence type="ECO:0000256" key="11">
    <source>
        <dbReference type="SAM" id="MobiDB-lite"/>
    </source>
</evidence>
<comment type="subcellular location">
    <subcellularLocation>
        <location evidence="2">Cell membrane</location>
    </subcellularLocation>
    <subcellularLocation>
        <location evidence="1">Membrane</location>
        <topology evidence="1">Single-pass membrane protein</topology>
    </subcellularLocation>
</comment>
<dbReference type="EMBL" id="JBHSIV010000054">
    <property type="protein sequence ID" value="MFC5066006.1"/>
    <property type="molecule type" value="Genomic_DNA"/>
</dbReference>
<feature type="region of interest" description="Disordered" evidence="11">
    <location>
        <begin position="74"/>
        <end position="106"/>
    </location>
</feature>
<keyword evidence="6" id="KW-0805">Transcription regulation</keyword>
<feature type="transmembrane region" description="Helical" evidence="12">
    <location>
        <begin position="120"/>
        <end position="140"/>
    </location>
</feature>
<organism evidence="14 15">
    <name type="scientific">Actinomycetospora atypica</name>
    <dbReference type="NCBI Taxonomy" id="1290095"/>
    <lineage>
        <taxon>Bacteria</taxon>
        <taxon>Bacillati</taxon>
        <taxon>Actinomycetota</taxon>
        <taxon>Actinomycetes</taxon>
        <taxon>Pseudonocardiales</taxon>
        <taxon>Pseudonocardiaceae</taxon>
        <taxon>Actinomycetospora</taxon>
    </lineage>
</organism>
<reference evidence="15" key="1">
    <citation type="journal article" date="2019" name="Int. J. Syst. Evol. Microbiol.">
        <title>The Global Catalogue of Microorganisms (GCM) 10K type strain sequencing project: providing services to taxonomists for standard genome sequencing and annotation.</title>
        <authorList>
            <consortium name="The Broad Institute Genomics Platform"/>
            <consortium name="The Broad Institute Genome Sequencing Center for Infectious Disease"/>
            <person name="Wu L."/>
            <person name="Ma J."/>
        </authorList>
    </citation>
    <scope>NUCLEOTIDE SEQUENCE [LARGE SCALE GENOMIC DNA]</scope>
    <source>
        <strain evidence="15">CGMCC 4.7093</strain>
    </source>
</reference>
<evidence type="ECO:0000313" key="15">
    <source>
        <dbReference type="Proteomes" id="UP001595947"/>
    </source>
</evidence>
<dbReference type="PANTHER" id="PTHR37461">
    <property type="entry name" value="ANTI-SIGMA-K FACTOR RSKA"/>
    <property type="match status" value="1"/>
</dbReference>
<evidence type="ECO:0000256" key="2">
    <source>
        <dbReference type="ARBA" id="ARBA00004236"/>
    </source>
</evidence>
<dbReference type="InterPro" id="IPR018764">
    <property type="entry name" value="RskA_C"/>
</dbReference>
<evidence type="ECO:0000256" key="1">
    <source>
        <dbReference type="ARBA" id="ARBA00004167"/>
    </source>
</evidence>
<evidence type="ECO:0000256" key="9">
    <source>
        <dbReference type="ARBA" id="ARBA00029829"/>
    </source>
</evidence>
<gene>
    <name evidence="14" type="ORF">ACFPBZ_27605</name>
</gene>
<evidence type="ECO:0000256" key="8">
    <source>
        <dbReference type="ARBA" id="ARBA00023163"/>
    </source>
</evidence>
<dbReference type="InterPro" id="IPR041916">
    <property type="entry name" value="Anti_sigma_zinc_sf"/>
</dbReference>
<evidence type="ECO:0000256" key="3">
    <source>
        <dbReference type="ARBA" id="ARBA00022475"/>
    </source>
</evidence>
<evidence type="ECO:0000256" key="12">
    <source>
        <dbReference type="SAM" id="Phobius"/>
    </source>
</evidence>
<feature type="domain" description="Anti-sigma K factor RskA C-terminal" evidence="13">
    <location>
        <begin position="125"/>
        <end position="270"/>
    </location>
</feature>
<dbReference type="PANTHER" id="PTHR37461:SF1">
    <property type="entry name" value="ANTI-SIGMA-K FACTOR RSKA"/>
    <property type="match status" value="1"/>
</dbReference>
<dbReference type="Proteomes" id="UP001595947">
    <property type="component" value="Unassembled WGS sequence"/>
</dbReference>
<evidence type="ECO:0000256" key="10">
    <source>
        <dbReference type="ARBA" id="ARBA00030803"/>
    </source>
</evidence>
<keyword evidence="7 12" id="KW-0472">Membrane</keyword>
<dbReference type="Gene3D" id="1.10.10.1320">
    <property type="entry name" value="Anti-sigma factor, zinc-finger domain"/>
    <property type="match status" value="1"/>
</dbReference>
<keyword evidence="15" id="KW-1185">Reference proteome</keyword>
<proteinExistence type="predicted"/>
<evidence type="ECO:0000256" key="4">
    <source>
        <dbReference type="ARBA" id="ARBA00022692"/>
    </source>
</evidence>
<evidence type="ECO:0000256" key="6">
    <source>
        <dbReference type="ARBA" id="ARBA00023015"/>
    </source>
</evidence>
<feature type="compositionally biased region" description="Polar residues" evidence="11">
    <location>
        <begin position="90"/>
        <end position="102"/>
    </location>
</feature>